<dbReference type="InterPro" id="IPR002577">
    <property type="entry name" value="HTH_HxlR"/>
</dbReference>
<evidence type="ECO:0000256" key="3">
    <source>
        <dbReference type="ARBA" id="ARBA00023163"/>
    </source>
</evidence>
<dbReference type="AlphaFoldDB" id="A0A1H8WAR8"/>
<dbReference type="RefSeq" id="WP_091747882.1">
    <property type="nucleotide sequence ID" value="NZ_FODY01000015.1"/>
</dbReference>
<dbReference type="PANTHER" id="PTHR33204:SF29">
    <property type="entry name" value="TRANSCRIPTIONAL REGULATOR"/>
    <property type="match status" value="1"/>
</dbReference>
<dbReference type="Proteomes" id="UP000198847">
    <property type="component" value="Unassembled WGS sequence"/>
</dbReference>
<evidence type="ECO:0000313" key="6">
    <source>
        <dbReference type="Proteomes" id="UP000198847"/>
    </source>
</evidence>
<keyword evidence="6" id="KW-1185">Reference proteome</keyword>
<feature type="domain" description="HTH hxlR-type" evidence="4">
    <location>
        <begin position="17"/>
        <end position="116"/>
    </location>
</feature>
<sequence length="129" mass="14551">MSKKVIDETHNEENLLCPIRYTIDIVGGKWKLPIICMLASGLPIRYSTIKRKLTGVTNMMLAQSLKELEASGIVHREQYNEVPPRVEYTLTEKGKSILPPLVKLAEWGTDHMQEDKTGATFCATCKSMK</sequence>
<dbReference type="Pfam" id="PF01638">
    <property type="entry name" value="HxlR"/>
    <property type="match status" value="1"/>
</dbReference>
<accession>A0A1H8WAR8</accession>
<reference evidence="5 6" key="1">
    <citation type="submission" date="2016-10" db="EMBL/GenBank/DDBJ databases">
        <authorList>
            <person name="de Groot N.N."/>
        </authorList>
    </citation>
    <scope>NUCLEOTIDE SEQUENCE [LARGE SCALE GENOMIC DNA]</scope>
    <source>
        <strain evidence="5 6">DSM 13305</strain>
    </source>
</reference>
<evidence type="ECO:0000256" key="1">
    <source>
        <dbReference type="ARBA" id="ARBA00023015"/>
    </source>
</evidence>
<dbReference type="OrthoDB" id="9791143at2"/>
<keyword evidence="2 5" id="KW-0238">DNA-binding</keyword>
<keyword evidence="3" id="KW-0804">Transcription</keyword>
<dbReference type="Gene3D" id="1.10.10.10">
    <property type="entry name" value="Winged helix-like DNA-binding domain superfamily/Winged helix DNA-binding domain"/>
    <property type="match status" value="1"/>
</dbReference>
<name>A0A1H8WAR8_9FIRM</name>
<proteinExistence type="predicted"/>
<dbReference type="EMBL" id="FODY01000015">
    <property type="protein sequence ID" value="SEP24709.1"/>
    <property type="molecule type" value="Genomic_DNA"/>
</dbReference>
<evidence type="ECO:0000256" key="2">
    <source>
        <dbReference type="ARBA" id="ARBA00023125"/>
    </source>
</evidence>
<evidence type="ECO:0000313" key="5">
    <source>
        <dbReference type="EMBL" id="SEP24709.1"/>
    </source>
</evidence>
<dbReference type="PANTHER" id="PTHR33204">
    <property type="entry name" value="TRANSCRIPTIONAL REGULATOR, MARR FAMILY"/>
    <property type="match status" value="1"/>
</dbReference>
<gene>
    <name evidence="5" type="ORF">SAMN04490178_11511</name>
</gene>
<keyword evidence="1" id="KW-0805">Transcription regulation</keyword>
<dbReference type="STRING" id="112903.SAMN04490178_11511"/>
<evidence type="ECO:0000259" key="4">
    <source>
        <dbReference type="PROSITE" id="PS51118"/>
    </source>
</evidence>
<dbReference type="GO" id="GO:0003677">
    <property type="term" value="F:DNA binding"/>
    <property type="evidence" value="ECO:0007669"/>
    <property type="project" value="UniProtKB-KW"/>
</dbReference>
<protein>
    <submittedName>
        <fullName evidence="5">DNA-binding transcriptional regulator, HxlR family</fullName>
    </submittedName>
</protein>
<organism evidence="5 6">
    <name type="scientific">Propionispora vibrioides</name>
    <dbReference type="NCBI Taxonomy" id="112903"/>
    <lineage>
        <taxon>Bacteria</taxon>
        <taxon>Bacillati</taxon>
        <taxon>Bacillota</taxon>
        <taxon>Negativicutes</taxon>
        <taxon>Selenomonadales</taxon>
        <taxon>Sporomusaceae</taxon>
        <taxon>Propionispora</taxon>
    </lineage>
</organism>
<dbReference type="PROSITE" id="PS51118">
    <property type="entry name" value="HTH_HXLR"/>
    <property type="match status" value="1"/>
</dbReference>
<dbReference type="InterPro" id="IPR036388">
    <property type="entry name" value="WH-like_DNA-bd_sf"/>
</dbReference>
<dbReference type="SUPFAM" id="SSF46785">
    <property type="entry name" value="Winged helix' DNA-binding domain"/>
    <property type="match status" value="1"/>
</dbReference>
<dbReference type="InterPro" id="IPR036390">
    <property type="entry name" value="WH_DNA-bd_sf"/>
</dbReference>